<dbReference type="RefSeq" id="XP_043153925.1">
    <property type="nucleotide sequence ID" value="XM_043297990.1"/>
</dbReference>
<dbReference type="OrthoDB" id="429143at2759"/>
<accession>A0A9P3B791</accession>
<reference evidence="1 2" key="1">
    <citation type="submission" date="2018-10" db="EMBL/GenBank/DDBJ databases">
        <title>Pan-genome distribution and transcriptional activeness of fungal secondary metabolism genes in Aspergillus section Fumigati.</title>
        <authorList>
            <person name="Takahashi H."/>
            <person name="Umemura M."/>
            <person name="Ninomiya A."/>
            <person name="Kusuya Y."/>
            <person name="Urayama S."/>
            <person name="Shimizu M."/>
            <person name="Watanabe A."/>
            <person name="Kamei K."/>
            <person name="Yaguchi T."/>
            <person name="Hagiwara D."/>
        </authorList>
    </citation>
    <scope>NUCLEOTIDE SEQUENCE [LARGE SCALE GENOMIC DNA]</scope>
    <source>
        <strain evidence="1 2">IFM 55266</strain>
    </source>
</reference>
<dbReference type="Proteomes" id="UP001043456">
    <property type="component" value="Unassembled WGS sequence"/>
</dbReference>
<dbReference type="AlphaFoldDB" id="A0A9P3B791"/>
<organism evidence="1 2">
    <name type="scientific">Aspergillus pseudoviridinutans</name>
    <dbReference type="NCBI Taxonomy" id="1517512"/>
    <lineage>
        <taxon>Eukaryota</taxon>
        <taxon>Fungi</taxon>
        <taxon>Dikarya</taxon>
        <taxon>Ascomycota</taxon>
        <taxon>Pezizomycotina</taxon>
        <taxon>Eurotiomycetes</taxon>
        <taxon>Eurotiomycetidae</taxon>
        <taxon>Eurotiales</taxon>
        <taxon>Aspergillaceae</taxon>
        <taxon>Aspergillus</taxon>
        <taxon>Aspergillus subgen. Fumigati</taxon>
    </lineage>
</organism>
<gene>
    <name evidence="1" type="ORF">Asppvi_001697</name>
</gene>
<keyword evidence="2" id="KW-1185">Reference proteome</keyword>
<proteinExistence type="predicted"/>
<dbReference type="EMBL" id="BHVY01000001">
    <property type="protein sequence ID" value="GIJ83178.1"/>
    <property type="molecule type" value="Genomic_DNA"/>
</dbReference>
<evidence type="ECO:0000313" key="1">
    <source>
        <dbReference type="EMBL" id="GIJ83178.1"/>
    </source>
</evidence>
<comment type="caution">
    <text evidence="1">The sequence shown here is derived from an EMBL/GenBank/DDBJ whole genome shotgun (WGS) entry which is preliminary data.</text>
</comment>
<sequence length="252" mass="27938">MAHWNRCSLVTSLGRYQCQWRYYQSTDGFPRASLDLVLAREVDSEQSGESCVGIAGTVTLDQPLPVLKYVQEQLVLARRPPESILLKLILPCVPGYVVKSDLPTQRLECVGSYVSKVRMGDGASPPVGVLYMHADALAPEYARAIVPCKGICCHVAAPQDEALRKLPGTYCIRLHAGAVVYLIDRGQGSIIVGGAQHTFKAPREQWYNNLDDASLIENAEGFFDGFMQRTFLDWQDSHPSIKHIWTGGEYIP</sequence>
<dbReference type="GeneID" id="67000310"/>
<name>A0A9P3B791_9EURO</name>
<evidence type="ECO:0000313" key="2">
    <source>
        <dbReference type="Proteomes" id="UP001043456"/>
    </source>
</evidence>
<protein>
    <submittedName>
        <fullName evidence="1">Uncharacterized protein</fullName>
    </submittedName>
</protein>